<reference evidence="9 10" key="1">
    <citation type="submission" date="2018-08" db="EMBL/GenBank/DDBJ databases">
        <title>A genome reference for cultivated species of the human gut microbiota.</title>
        <authorList>
            <person name="Zou Y."/>
            <person name="Xue W."/>
            <person name="Luo G."/>
        </authorList>
    </citation>
    <scope>NUCLEOTIDE SEQUENCE [LARGE SCALE GENOMIC DNA]</scope>
    <source>
        <strain evidence="9 10">AF04-15</strain>
    </source>
</reference>
<organism evidence="9 10">
    <name type="scientific">Enterocloster asparagiformis</name>
    <dbReference type="NCBI Taxonomy" id="333367"/>
    <lineage>
        <taxon>Bacteria</taxon>
        <taxon>Bacillati</taxon>
        <taxon>Bacillota</taxon>
        <taxon>Clostridia</taxon>
        <taxon>Lachnospirales</taxon>
        <taxon>Lachnospiraceae</taxon>
        <taxon>Enterocloster</taxon>
    </lineage>
</organism>
<gene>
    <name evidence="9" type="ORF">DWV29_09740</name>
</gene>
<dbReference type="PROSITE" id="PS50928">
    <property type="entry name" value="ABC_TM1"/>
    <property type="match status" value="1"/>
</dbReference>
<dbReference type="SUPFAM" id="SSF161098">
    <property type="entry name" value="MetI-like"/>
    <property type="match status" value="1"/>
</dbReference>
<feature type="transmembrane region" description="Helical" evidence="7">
    <location>
        <begin position="262"/>
        <end position="283"/>
    </location>
</feature>
<dbReference type="GO" id="GO:0055085">
    <property type="term" value="P:transmembrane transport"/>
    <property type="evidence" value="ECO:0007669"/>
    <property type="project" value="InterPro"/>
</dbReference>
<keyword evidence="6 7" id="KW-0472">Membrane</keyword>
<evidence type="ECO:0000259" key="8">
    <source>
        <dbReference type="PROSITE" id="PS50928"/>
    </source>
</evidence>
<feature type="transmembrane region" description="Helical" evidence="7">
    <location>
        <begin position="12"/>
        <end position="38"/>
    </location>
</feature>
<dbReference type="Proteomes" id="UP000283880">
    <property type="component" value="Unassembled WGS sequence"/>
</dbReference>
<evidence type="ECO:0000313" key="10">
    <source>
        <dbReference type="Proteomes" id="UP000283880"/>
    </source>
</evidence>
<dbReference type="RefSeq" id="WP_007710262.1">
    <property type="nucleotide sequence ID" value="NZ_JAWRJJ010000352.1"/>
</dbReference>
<dbReference type="InterPro" id="IPR035906">
    <property type="entry name" value="MetI-like_sf"/>
</dbReference>
<evidence type="ECO:0000256" key="1">
    <source>
        <dbReference type="ARBA" id="ARBA00004651"/>
    </source>
</evidence>
<feature type="transmembrane region" description="Helical" evidence="7">
    <location>
        <begin position="109"/>
        <end position="128"/>
    </location>
</feature>
<dbReference type="Gene3D" id="1.10.3720.10">
    <property type="entry name" value="MetI-like"/>
    <property type="match status" value="1"/>
</dbReference>
<comment type="similarity">
    <text evidence="7">Belongs to the binding-protein-dependent transport system permease family.</text>
</comment>
<evidence type="ECO:0000256" key="5">
    <source>
        <dbReference type="ARBA" id="ARBA00022989"/>
    </source>
</evidence>
<dbReference type="PANTHER" id="PTHR30193:SF37">
    <property type="entry name" value="INNER MEMBRANE ABC TRANSPORTER PERMEASE PROTEIN YCJO"/>
    <property type="match status" value="1"/>
</dbReference>
<dbReference type="AlphaFoldDB" id="A0A413FGU3"/>
<evidence type="ECO:0000256" key="7">
    <source>
        <dbReference type="RuleBase" id="RU363032"/>
    </source>
</evidence>
<dbReference type="PANTHER" id="PTHR30193">
    <property type="entry name" value="ABC TRANSPORTER PERMEASE PROTEIN"/>
    <property type="match status" value="1"/>
</dbReference>
<dbReference type="InterPro" id="IPR051393">
    <property type="entry name" value="ABC_transporter_permease"/>
</dbReference>
<evidence type="ECO:0000313" key="9">
    <source>
        <dbReference type="EMBL" id="RGX29974.1"/>
    </source>
</evidence>
<comment type="caution">
    <text evidence="9">The sequence shown here is derived from an EMBL/GenBank/DDBJ whole genome shotgun (WGS) entry which is preliminary data.</text>
</comment>
<dbReference type="GO" id="GO:0005886">
    <property type="term" value="C:plasma membrane"/>
    <property type="evidence" value="ECO:0007669"/>
    <property type="project" value="UniProtKB-SubCell"/>
</dbReference>
<dbReference type="CDD" id="cd06261">
    <property type="entry name" value="TM_PBP2"/>
    <property type="match status" value="1"/>
</dbReference>
<feature type="transmembrane region" description="Helical" evidence="7">
    <location>
        <begin position="72"/>
        <end position="97"/>
    </location>
</feature>
<accession>A0A413FGU3</accession>
<dbReference type="EMBL" id="QSBM01000006">
    <property type="protein sequence ID" value="RGX29974.1"/>
    <property type="molecule type" value="Genomic_DNA"/>
</dbReference>
<keyword evidence="5 7" id="KW-1133">Transmembrane helix</keyword>
<comment type="subcellular location">
    <subcellularLocation>
        <location evidence="1 7">Cell membrane</location>
        <topology evidence="1 7">Multi-pass membrane protein</topology>
    </subcellularLocation>
</comment>
<name>A0A413FGU3_9FIRM</name>
<dbReference type="Pfam" id="PF00528">
    <property type="entry name" value="BPD_transp_1"/>
    <property type="match status" value="1"/>
</dbReference>
<dbReference type="OrthoDB" id="2637002at2"/>
<proteinExistence type="inferred from homology"/>
<evidence type="ECO:0000256" key="2">
    <source>
        <dbReference type="ARBA" id="ARBA00022448"/>
    </source>
</evidence>
<dbReference type="InterPro" id="IPR000515">
    <property type="entry name" value="MetI-like"/>
</dbReference>
<keyword evidence="3" id="KW-1003">Cell membrane</keyword>
<evidence type="ECO:0000256" key="6">
    <source>
        <dbReference type="ARBA" id="ARBA00023136"/>
    </source>
</evidence>
<evidence type="ECO:0000256" key="4">
    <source>
        <dbReference type="ARBA" id="ARBA00022692"/>
    </source>
</evidence>
<feature type="domain" description="ABC transmembrane type-1" evidence="8">
    <location>
        <begin position="68"/>
        <end position="283"/>
    </location>
</feature>
<sequence>MNKKKYKNGQAYAFLSPFLVLVAVFYILPAFITVAMSFTNLDSAFQWHFTGLKNYEKIFRDPNTLTIIRNTAVFVLIAITGTVVLDLFFAVMTTYFIKSERVSGVFKAFLMIPMITPAVVYSVLWIWLLEASDAGLVNQLYTALTGSLPLNWIAKYPFQIILFATVMVSFAYGTTIFSSAIKSIPENQFKAARVDGASEWEIVKSIILPNIRYHIQFITLWETLGLLTNYVTIMLITDGGPGIKTEVWALSAYHKAFRDQQYGYGAAISMLLIVVVLILMLFVNRVMNQRDRR</sequence>
<keyword evidence="4 7" id="KW-0812">Transmembrane</keyword>
<evidence type="ECO:0000256" key="3">
    <source>
        <dbReference type="ARBA" id="ARBA00022475"/>
    </source>
</evidence>
<protein>
    <submittedName>
        <fullName evidence="9">Sugar ABC transporter permease</fullName>
    </submittedName>
</protein>
<keyword evidence="2 7" id="KW-0813">Transport</keyword>
<feature type="transmembrane region" description="Helical" evidence="7">
    <location>
        <begin position="160"/>
        <end position="181"/>
    </location>
</feature>